<accession>A0A9W6SNM2</accession>
<gene>
    <name evidence="2" type="ORF">Afil01_50070</name>
</gene>
<evidence type="ECO:0000313" key="3">
    <source>
        <dbReference type="Proteomes" id="UP001165079"/>
    </source>
</evidence>
<reference evidence="2" key="1">
    <citation type="submission" date="2023-03" db="EMBL/GenBank/DDBJ databases">
        <title>Actinorhabdospora filicis NBRC 111898.</title>
        <authorList>
            <person name="Ichikawa N."/>
            <person name="Sato H."/>
            <person name="Tonouchi N."/>
        </authorList>
    </citation>
    <scope>NUCLEOTIDE SEQUENCE</scope>
    <source>
        <strain evidence="2">NBRC 111898</strain>
    </source>
</reference>
<proteinExistence type="predicted"/>
<feature type="compositionally biased region" description="Low complexity" evidence="1">
    <location>
        <begin position="44"/>
        <end position="56"/>
    </location>
</feature>
<comment type="caution">
    <text evidence="2">The sequence shown here is derived from an EMBL/GenBank/DDBJ whole genome shotgun (WGS) entry which is preliminary data.</text>
</comment>
<dbReference type="EMBL" id="BSTX01000003">
    <property type="protein sequence ID" value="GLZ80200.1"/>
    <property type="molecule type" value="Genomic_DNA"/>
</dbReference>
<sequence length="73" mass="7605">MSFVLEEGPEPRPCTVHGFGGNASLHKYAPPGDAVPVRVLSGQRPSRGWAGPRRPAGTGGPAFFATPPIDQVP</sequence>
<name>A0A9W6SNM2_9ACTN</name>
<keyword evidence="3" id="KW-1185">Reference proteome</keyword>
<organism evidence="2 3">
    <name type="scientific">Actinorhabdospora filicis</name>
    <dbReference type="NCBI Taxonomy" id="1785913"/>
    <lineage>
        <taxon>Bacteria</taxon>
        <taxon>Bacillati</taxon>
        <taxon>Actinomycetota</taxon>
        <taxon>Actinomycetes</taxon>
        <taxon>Micromonosporales</taxon>
        <taxon>Micromonosporaceae</taxon>
        <taxon>Actinorhabdospora</taxon>
    </lineage>
</organism>
<evidence type="ECO:0000256" key="1">
    <source>
        <dbReference type="SAM" id="MobiDB-lite"/>
    </source>
</evidence>
<dbReference type="Proteomes" id="UP001165079">
    <property type="component" value="Unassembled WGS sequence"/>
</dbReference>
<dbReference type="RefSeq" id="WP_285665324.1">
    <property type="nucleotide sequence ID" value="NZ_BSTX01000003.1"/>
</dbReference>
<evidence type="ECO:0000313" key="2">
    <source>
        <dbReference type="EMBL" id="GLZ80200.1"/>
    </source>
</evidence>
<feature type="region of interest" description="Disordered" evidence="1">
    <location>
        <begin position="42"/>
        <end position="73"/>
    </location>
</feature>
<protein>
    <submittedName>
        <fullName evidence="2">Uncharacterized protein</fullName>
    </submittedName>
</protein>
<dbReference type="AlphaFoldDB" id="A0A9W6SNM2"/>